<dbReference type="RefSeq" id="WP_230436295.1">
    <property type="nucleotide sequence ID" value="NZ_CP087715.1"/>
</dbReference>
<keyword evidence="2" id="KW-0808">Transferase</keyword>
<protein>
    <submittedName>
        <fullName evidence="5">Type II toxin-antitoxin system HipA family toxin</fullName>
    </submittedName>
</protein>
<evidence type="ECO:0000256" key="1">
    <source>
        <dbReference type="ARBA" id="ARBA00010164"/>
    </source>
</evidence>
<keyword evidence="6" id="KW-1185">Reference proteome</keyword>
<dbReference type="Pfam" id="PF07804">
    <property type="entry name" value="HipA_C"/>
    <property type="match status" value="1"/>
</dbReference>
<evidence type="ECO:0000259" key="4">
    <source>
        <dbReference type="Pfam" id="PF07804"/>
    </source>
</evidence>
<dbReference type="InterPro" id="IPR016869">
    <property type="entry name" value="UCP028135_HipA-like"/>
</dbReference>
<dbReference type="EMBL" id="JBHTLR010000005">
    <property type="protein sequence ID" value="MFD1215898.1"/>
    <property type="molecule type" value="Genomic_DNA"/>
</dbReference>
<evidence type="ECO:0000313" key="5">
    <source>
        <dbReference type="EMBL" id="MFD1215898.1"/>
    </source>
</evidence>
<dbReference type="InterPro" id="IPR012893">
    <property type="entry name" value="HipA-like_C"/>
</dbReference>
<dbReference type="PIRSF" id="PIRSF028135">
    <property type="entry name" value="UCP028135_HipA-like"/>
    <property type="match status" value="1"/>
</dbReference>
<feature type="domain" description="HipA-like C-terminal" evidence="4">
    <location>
        <begin position="179"/>
        <end position="360"/>
    </location>
</feature>
<evidence type="ECO:0000256" key="3">
    <source>
        <dbReference type="ARBA" id="ARBA00022777"/>
    </source>
</evidence>
<organism evidence="5 6">
    <name type="scientific">Microbulbifer celer</name>
    <dbReference type="NCBI Taxonomy" id="435905"/>
    <lineage>
        <taxon>Bacteria</taxon>
        <taxon>Pseudomonadati</taxon>
        <taxon>Pseudomonadota</taxon>
        <taxon>Gammaproteobacteria</taxon>
        <taxon>Cellvibrionales</taxon>
        <taxon>Microbulbiferaceae</taxon>
        <taxon>Microbulbifer</taxon>
    </lineage>
</organism>
<reference evidence="6" key="1">
    <citation type="journal article" date="2019" name="Int. J. Syst. Evol. Microbiol.">
        <title>The Global Catalogue of Microorganisms (GCM) 10K type strain sequencing project: providing services to taxonomists for standard genome sequencing and annotation.</title>
        <authorList>
            <consortium name="The Broad Institute Genomics Platform"/>
            <consortium name="The Broad Institute Genome Sequencing Center for Infectious Disease"/>
            <person name="Wu L."/>
            <person name="Ma J."/>
        </authorList>
    </citation>
    <scope>NUCLEOTIDE SEQUENCE [LARGE SCALE GENOMIC DNA]</scope>
    <source>
        <strain evidence="6">CCUG 54356</strain>
    </source>
</reference>
<dbReference type="PANTHER" id="PTHR37419">
    <property type="entry name" value="SERINE/THREONINE-PROTEIN KINASE TOXIN HIPA"/>
    <property type="match status" value="1"/>
</dbReference>
<dbReference type="InterPro" id="IPR052028">
    <property type="entry name" value="HipA_Ser/Thr_kinase"/>
</dbReference>
<name>A0ABW3U4X2_9GAMM</name>
<evidence type="ECO:0000313" key="6">
    <source>
        <dbReference type="Proteomes" id="UP001597264"/>
    </source>
</evidence>
<sequence length="443" mass="49632">MFPEQATIEIFQSGRWQPAGILCPLKPQLGYRSPSRLEYALEYAAEYAGPDTTRAAGLSCRYPVDFTQHEVPHWPAFVLDMLPNGFGRQQWLELLRLRDTPSADWPLLLRGAAFPPGNLRIAEAVAAKDLSTPVPTANGALVPMADHPGFNLEDVLNRREHFVEYAFQHGIYAAGASDVQGIAPKLLLVQDLEGRWHAEGVLPDDRVSAFWILKRPRGRAAADRNILRNEAAYMRVARKMGLRVFAELEWDNDSLFIPRFDRRVQKGKSVDRLGMESLCSLAGVAEFGKPISHDTLCRALIRYSSQPGADLLEYIQRDILNLALGNKDNHARNTAVYRFENGDVTLTPLFDFAPMYLDPEGIARVCRWEGDAETAGRPEWGKVLERYREQLPDGAARLRTFGTRLRQLPDIAHKAGVDDNIIEHQLPAISANADQLESLSDAQ</sequence>
<accession>A0ABW3U4X2</accession>
<keyword evidence="3" id="KW-0418">Kinase</keyword>
<evidence type="ECO:0000256" key="2">
    <source>
        <dbReference type="ARBA" id="ARBA00022679"/>
    </source>
</evidence>
<proteinExistence type="inferred from homology"/>
<dbReference type="Proteomes" id="UP001597264">
    <property type="component" value="Unassembled WGS sequence"/>
</dbReference>
<dbReference type="PANTHER" id="PTHR37419:SF8">
    <property type="entry name" value="TOXIN YJJJ"/>
    <property type="match status" value="1"/>
</dbReference>
<comment type="similarity">
    <text evidence="1">Belongs to the HipA Ser/Thr kinase family.</text>
</comment>
<gene>
    <name evidence="5" type="ORF">ACFQ2X_04745</name>
</gene>
<comment type="caution">
    <text evidence="5">The sequence shown here is derived from an EMBL/GenBank/DDBJ whole genome shotgun (WGS) entry which is preliminary data.</text>
</comment>